<keyword evidence="4" id="KW-1185">Reference proteome</keyword>
<keyword evidence="2" id="KW-0812">Transmembrane</keyword>
<organism evidence="3 4">
    <name type="scientific">Fusobacterium equinum</name>
    <dbReference type="NCBI Taxonomy" id="134605"/>
    <lineage>
        <taxon>Bacteria</taxon>
        <taxon>Fusobacteriati</taxon>
        <taxon>Fusobacteriota</taxon>
        <taxon>Fusobacteriia</taxon>
        <taxon>Fusobacteriales</taxon>
        <taxon>Fusobacteriaceae</taxon>
        <taxon>Fusobacterium</taxon>
    </lineage>
</organism>
<evidence type="ECO:0000256" key="2">
    <source>
        <dbReference type="SAM" id="Phobius"/>
    </source>
</evidence>
<dbReference type="Proteomes" id="UP000070617">
    <property type="component" value="Unassembled WGS sequence"/>
</dbReference>
<keyword evidence="2" id="KW-0472">Membrane</keyword>
<dbReference type="RefSeq" id="WP_008802388.1">
    <property type="nucleotide sequence ID" value="NZ_KQ956525.1"/>
</dbReference>
<dbReference type="PATRIC" id="fig|134605.3.peg.758"/>
<name>A0A133NG60_9FUSO</name>
<evidence type="ECO:0000313" key="4">
    <source>
        <dbReference type="Proteomes" id="UP000070617"/>
    </source>
</evidence>
<evidence type="ECO:0008006" key="5">
    <source>
        <dbReference type="Google" id="ProtNLM"/>
    </source>
</evidence>
<feature type="coiled-coil region" evidence="1">
    <location>
        <begin position="265"/>
        <end position="296"/>
    </location>
</feature>
<gene>
    <name evidence="3" type="ORF">HMPREF3206_00757</name>
</gene>
<dbReference type="AlphaFoldDB" id="A0A133NG60"/>
<feature type="transmembrane region" description="Helical" evidence="2">
    <location>
        <begin position="221"/>
        <end position="240"/>
    </location>
</feature>
<comment type="caution">
    <text evidence="3">The sequence shown here is derived from an EMBL/GenBank/DDBJ whole genome shotgun (WGS) entry which is preliminary data.</text>
</comment>
<dbReference type="STRING" id="134605.HMPREF3206_00757"/>
<evidence type="ECO:0000256" key="1">
    <source>
        <dbReference type="SAM" id="Coils"/>
    </source>
</evidence>
<evidence type="ECO:0000313" key="3">
    <source>
        <dbReference type="EMBL" id="KXA15237.1"/>
    </source>
</evidence>
<dbReference type="EMBL" id="LRPX01000030">
    <property type="protein sequence ID" value="KXA15237.1"/>
    <property type="molecule type" value="Genomic_DNA"/>
</dbReference>
<proteinExistence type="predicted"/>
<accession>A0A133NG60</accession>
<reference evidence="4" key="1">
    <citation type="submission" date="2016-01" db="EMBL/GenBank/DDBJ databases">
        <authorList>
            <person name="Mitreva M."/>
            <person name="Pepin K.H."/>
            <person name="Mihindukulasuriya K.A."/>
            <person name="Fulton R."/>
            <person name="Fronick C."/>
            <person name="O'Laughlin M."/>
            <person name="Miner T."/>
            <person name="Herter B."/>
            <person name="Rosa B.A."/>
            <person name="Cordes M."/>
            <person name="Tomlinson C."/>
            <person name="Wollam A."/>
            <person name="Palsikar V.B."/>
            <person name="Mardis E.R."/>
            <person name="Wilson R.K."/>
        </authorList>
    </citation>
    <scope>NUCLEOTIDE SEQUENCE [LARGE SCALE GENOMIC DNA]</scope>
    <source>
        <strain evidence="4">CMW8396</strain>
    </source>
</reference>
<protein>
    <recommendedName>
        <fullName evidence="5">Fimbrial assembly protein PilN</fullName>
    </recommendedName>
</protein>
<sequence>MKYSVYTWKEICSQQNIAKNSILLLDSKFFKIIVLTIPPSIDEEDRKETVYEKLSQDYFLDTKEISYIYECVLEENAQTETVFCCYLKEDISFLSNLSFNILFVIPSFLLGTAISKVKKYYLLNFQEKEVYIFLYENQKMSSVQMIQLHSEEQSMINQCLQLQMEKLPVILIGDYTEKQREILSQYFSIYDLNRLQIRKIAQKIDIFHHGRFSRKKKYIKYLSYLYLLGSCMIICLGFYWQYQIESLRTELVSLEKKISHVGYQMNLLEEEILKVREEQEKREQELEEQKQKFYQIHKMLWKIYEISKWKEIICIESLEDRTLKLKLQFPSQKSYLYFMSQLLRKNFKFLNHDRIERIHNKYEVDIEIEEAENEE</sequence>
<keyword evidence="1" id="KW-0175">Coiled coil</keyword>
<keyword evidence="2" id="KW-1133">Transmembrane helix</keyword>